<evidence type="ECO:0000256" key="1">
    <source>
        <dbReference type="ARBA" id="ARBA00022527"/>
    </source>
</evidence>
<dbReference type="GO" id="GO:0004674">
    <property type="term" value="F:protein serine/threonine kinase activity"/>
    <property type="evidence" value="ECO:0007669"/>
    <property type="project" value="UniProtKB-KW"/>
</dbReference>
<protein>
    <recommendedName>
        <fullName evidence="7">Protein kinase domain-containing protein</fullName>
    </recommendedName>
</protein>
<dbReference type="KEGG" id="aqu:100636856"/>
<gene>
    <name evidence="8" type="primary">100636856</name>
</gene>
<dbReference type="PANTHER" id="PTHR24342:SF20">
    <property type="entry name" value="MYOSIN LIGHT CHAIN KINASE, SMOOTH MUSCLE"/>
    <property type="match status" value="1"/>
</dbReference>
<dbReference type="OrthoDB" id="10260894at2759"/>
<evidence type="ECO:0000256" key="4">
    <source>
        <dbReference type="ARBA" id="ARBA00022777"/>
    </source>
</evidence>
<dbReference type="Gene3D" id="3.30.200.20">
    <property type="entry name" value="Phosphorylase Kinase, domain 1"/>
    <property type="match status" value="1"/>
</dbReference>
<dbReference type="InterPro" id="IPR011009">
    <property type="entry name" value="Kinase-like_dom_sf"/>
</dbReference>
<dbReference type="EnsemblMetazoa" id="XM_003382346.2">
    <property type="protein sequence ID" value="XP_003382394.1"/>
    <property type="gene ID" value="LOC100636856"/>
</dbReference>
<dbReference type="InParanoid" id="A0A1X7VWR3"/>
<keyword evidence="9" id="KW-1185">Reference proteome</keyword>
<keyword evidence="5" id="KW-0067">ATP-binding</keyword>
<dbReference type="AlphaFoldDB" id="A0A1X7VWR3"/>
<evidence type="ECO:0000256" key="6">
    <source>
        <dbReference type="SAM" id="MobiDB-lite"/>
    </source>
</evidence>
<reference evidence="8" key="2">
    <citation type="submission" date="2017-05" db="UniProtKB">
        <authorList>
            <consortium name="EnsemblMetazoa"/>
        </authorList>
    </citation>
    <scope>IDENTIFICATION</scope>
</reference>
<dbReference type="EnsemblMetazoa" id="Aqu2.1.44300_001">
    <property type="protein sequence ID" value="Aqu2.1.44300_001"/>
    <property type="gene ID" value="Aqu2.1.44300"/>
</dbReference>
<dbReference type="eggNOG" id="KOG0613">
    <property type="taxonomic scope" value="Eukaryota"/>
</dbReference>
<organism evidence="8">
    <name type="scientific">Amphimedon queenslandica</name>
    <name type="common">Sponge</name>
    <dbReference type="NCBI Taxonomy" id="400682"/>
    <lineage>
        <taxon>Eukaryota</taxon>
        <taxon>Metazoa</taxon>
        <taxon>Porifera</taxon>
        <taxon>Demospongiae</taxon>
        <taxon>Heteroscleromorpha</taxon>
        <taxon>Haplosclerida</taxon>
        <taxon>Niphatidae</taxon>
        <taxon>Amphimedon</taxon>
    </lineage>
</organism>
<keyword evidence="2" id="KW-0808">Transferase</keyword>
<feature type="domain" description="Protein kinase" evidence="7">
    <location>
        <begin position="14"/>
        <end position="271"/>
    </location>
</feature>
<dbReference type="FunFam" id="3.30.200.20:FF:000042">
    <property type="entry name" value="Aurora kinase A"/>
    <property type="match status" value="1"/>
</dbReference>
<name>A0A1X7VWR3_AMPQE</name>
<evidence type="ECO:0000313" key="9">
    <source>
        <dbReference type="Proteomes" id="UP000007879"/>
    </source>
</evidence>
<feature type="compositionally biased region" description="Low complexity" evidence="6">
    <location>
        <begin position="336"/>
        <end position="345"/>
    </location>
</feature>
<dbReference type="FunCoup" id="A0A1X7VWR3">
    <property type="interactions" value="124"/>
</dbReference>
<dbReference type="STRING" id="400682.A0A1X7VWR3"/>
<evidence type="ECO:0000256" key="3">
    <source>
        <dbReference type="ARBA" id="ARBA00022741"/>
    </source>
</evidence>
<dbReference type="GO" id="GO:0043065">
    <property type="term" value="P:positive regulation of apoptotic process"/>
    <property type="evidence" value="ECO:0007669"/>
    <property type="project" value="TreeGrafter"/>
</dbReference>
<keyword evidence="4" id="KW-0418">Kinase</keyword>
<dbReference type="Gene3D" id="1.10.510.10">
    <property type="entry name" value="Transferase(Phosphotransferase) domain 1"/>
    <property type="match status" value="1"/>
</dbReference>
<feature type="region of interest" description="Disordered" evidence="6">
    <location>
        <begin position="316"/>
        <end position="363"/>
    </location>
</feature>
<reference evidence="9" key="1">
    <citation type="journal article" date="2010" name="Nature">
        <title>The Amphimedon queenslandica genome and the evolution of animal complexity.</title>
        <authorList>
            <person name="Srivastava M."/>
            <person name="Simakov O."/>
            <person name="Chapman J."/>
            <person name="Fahey B."/>
            <person name="Gauthier M.E."/>
            <person name="Mitros T."/>
            <person name="Richards G.S."/>
            <person name="Conaco C."/>
            <person name="Dacre M."/>
            <person name="Hellsten U."/>
            <person name="Larroux C."/>
            <person name="Putnam N.H."/>
            <person name="Stanke M."/>
            <person name="Adamska M."/>
            <person name="Darling A."/>
            <person name="Degnan S.M."/>
            <person name="Oakley T.H."/>
            <person name="Plachetzki D.C."/>
            <person name="Zhai Y."/>
            <person name="Adamski M."/>
            <person name="Calcino A."/>
            <person name="Cummins S.F."/>
            <person name="Goodstein D.M."/>
            <person name="Harris C."/>
            <person name="Jackson D.J."/>
            <person name="Leys S.P."/>
            <person name="Shu S."/>
            <person name="Woodcroft B.J."/>
            <person name="Vervoort M."/>
            <person name="Kosik K.S."/>
            <person name="Manning G."/>
            <person name="Degnan B.M."/>
            <person name="Rokhsar D.S."/>
        </authorList>
    </citation>
    <scope>NUCLEOTIDE SEQUENCE [LARGE SCALE GENOMIC DNA]</scope>
</reference>
<evidence type="ECO:0000256" key="2">
    <source>
        <dbReference type="ARBA" id="ARBA00022679"/>
    </source>
</evidence>
<dbReference type="PROSITE" id="PS00108">
    <property type="entry name" value="PROTEIN_KINASE_ST"/>
    <property type="match status" value="1"/>
</dbReference>
<evidence type="ECO:0000313" key="8">
    <source>
        <dbReference type="EnsemblMetazoa" id="Aqu2.1.44300_001"/>
    </source>
</evidence>
<dbReference type="PANTHER" id="PTHR24342">
    <property type="entry name" value="SERINE/THREONINE-PROTEIN KINASE 17"/>
    <property type="match status" value="1"/>
</dbReference>
<evidence type="ECO:0000259" key="7">
    <source>
        <dbReference type="PROSITE" id="PS50011"/>
    </source>
</evidence>
<dbReference type="GO" id="GO:0035556">
    <property type="term" value="P:intracellular signal transduction"/>
    <property type="evidence" value="ECO:0007669"/>
    <property type="project" value="TreeGrafter"/>
</dbReference>
<proteinExistence type="predicted"/>
<dbReference type="SMART" id="SM00220">
    <property type="entry name" value="S_TKc"/>
    <property type="match status" value="1"/>
</dbReference>
<dbReference type="InterPro" id="IPR008271">
    <property type="entry name" value="Ser/Thr_kinase_AS"/>
</dbReference>
<accession>A0A1X7VWR3</accession>
<feature type="compositionally biased region" description="Polar residues" evidence="6">
    <location>
        <begin position="346"/>
        <end position="356"/>
    </location>
</feature>
<keyword evidence="1" id="KW-0723">Serine/threonine-protein kinase</keyword>
<dbReference type="FunFam" id="1.10.510.10:FF:000571">
    <property type="entry name" value="Maternal embryonic leucine zipper kinase"/>
    <property type="match status" value="1"/>
</dbReference>
<dbReference type="SUPFAM" id="SSF56112">
    <property type="entry name" value="Protein kinase-like (PK-like)"/>
    <property type="match status" value="1"/>
</dbReference>
<dbReference type="GO" id="GO:0005634">
    <property type="term" value="C:nucleus"/>
    <property type="evidence" value="ECO:0007669"/>
    <property type="project" value="TreeGrafter"/>
</dbReference>
<evidence type="ECO:0000256" key="5">
    <source>
        <dbReference type="ARBA" id="ARBA00022840"/>
    </source>
</evidence>
<dbReference type="InterPro" id="IPR000719">
    <property type="entry name" value="Prot_kinase_dom"/>
</dbReference>
<dbReference type="GO" id="GO:0005524">
    <property type="term" value="F:ATP binding"/>
    <property type="evidence" value="ECO:0007669"/>
    <property type="project" value="UniProtKB-KW"/>
</dbReference>
<sequence length="363" mass="40530">MSSKDVPKYVQENYNVVAEIAKGKFGVVYRCTEKATNSFVAIKVMKGRHNKKDDVEREVAIMRQLSHPNILQFIDYVPDKTSYILVTELLNGGELFDYCVTKDYVEEAEAVFFMKQILSGLEYMHKRDICHLDLKPENIVLKDESAKELKIIDFGTCQHLTKDKAVKALAGTPEFVAPEVLNYDPVTCAADMWAIGVIAFCLLTGCSPFLGDNDAETIQNVTEGEFEFPESDPEEGYDDITDAAKDFISSLLISDPRKRLTSIDAQEHKWINGSTSQAARINTERLKKLRRRRKLLAAIQAVRLSVGLLRSFTRHGSVSVEPAPDRRMTEPSIRLSTPPSSAPATNPGSFMANGSASYKLHVS</sequence>
<keyword evidence="3" id="KW-0547">Nucleotide-binding</keyword>
<dbReference type="PROSITE" id="PS50011">
    <property type="entry name" value="PROTEIN_KINASE_DOM"/>
    <property type="match status" value="1"/>
</dbReference>
<dbReference type="Pfam" id="PF00069">
    <property type="entry name" value="Pkinase"/>
    <property type="match status" value="1"/>
</dbReference>
<dbReference type="Proteomes" id="UP000007879">
    <property type="component" value="Unassembled WGS sequence"/>
</dbReference>